<proteinExistence type="predicted"/>
<dbReference type="AlphaFoldDB" id="H3KHZ8"/>
<dbReference type="STRING" id="762967.HMPREF9440_02399"/>
<evidence type="ECO:0000313" key="1">
    <source>
        <dbReference type="EMBL" id="EHY30241.1"/>
    </source>
</evidence>
<keyword evidence="2" id="KW-1185">Reference proteome</keyword>
<dbReference type="EMBL" id="AFBQ01000369">
    <property type="protein sequence ID" value="EHY30241.1"/>
    <property type="molecule type" value="Genomic_DNA"/>
</dbReference>
<sequence length="44" mass="5111">MFVSPQFEDCGKMDYGRVAGSVHGPPQPEKKKRRTEYARLFLPR</sequence>
<dbReference type="Proteomes" id="UP000004956">
    <property type="component" value="Unassembled WGS sequence"/>
</dbReference>
<evidence type="ECO:0000313" key="2">
    <source>
        <dbReference type="Proteomes" id="UP000004956"/>
    </source>
</evidence>
<organism evidence="1 2">
    <name type="scientific">Sutterella parvirubra YIT 11816</name>
    <dbReference type="NCBI Taxonomy" id="762967"/>
    <lineage>
        <taxon>Bacteria</taxon>
        <taxon>Pseudomonadati</taxon>
        <taxon>Pseudomonadota</taxon>
        <taxon>Betaproteobacteria</taxon>
        <taxon>Burkholderiales</taxon>
        <taxon>Sutterellaceae</taxon>
        <taxon>Sutterella</taxon>
    </lineage>
</organism>
<protein>
    <submittedName>
        <fullName evidence="1">Uncharacterized protein</fullName>
    </submittedName>
</protein>
<name>H3KHZ8_9BURK</name>
<comment type="caution">
    <text evidence="1">The sequence shown here is derived from an EMBL/GenBank/DDBJ whole genome shotgun (WGS) entry which is preliminary data.</text>
</comment>
<gene>
    <name evidence="1" type="ORF">HMPREF9440_02399</name>
</gene>
<accession>H3KHZ8</accession>
<reference evidence="1 2" key="1">
    <citation type="submission" date="2011-11" db="EMBL/GenBank/DDBJ databases">
        <authorList>
            <person name="Weinstock G."/>
            <person name="Sodergren E."/>
            <person name="Clifton S."/>
            <person name="Fulton L."/>
            <person name="Fulton B."/>
            <person name="Courtney L."/>
            <person name="Fronick C."/>
            <person name="Harrison M."/>
            <person name="Strong C."/>
            <person name="Farmer C."/>
            <person name="Delahaunty K."/>
            <person name="Markovic C."/>
            <person name="Hall O."/>
            <person name="Minx P."/>
            <person name="Tomlinson C."/>
            <person name="Mitreva M."/>
            <person name="Hou S."/>
            <person name="Chen J."/>
            <person name="Wollam A."/>
            <person name="Pepin K.H."/>
            <person name="Johnson M."/>
            <person name="Bhonagiri V."/>
            <person name="Zhang X."/>
            <person name="Suruliraj S."/>
            <person name="Warren W."/>
            <person name="Chinwalla A."/>
            <person name="Mardis E.R."/>
            <person name="Wilson R.K."/>
        </authorList>
    </citation>
    <scope>NUCLEOTIDE SEQUENCE [LARGE SCALE GENOMIC DNA]</scope>
    <source>
        <strain evidence="1 2">YIT 11816</strain>
    </source>
</reference>
<dbReference type="HOGENOM" id="CLU_3222975_0_0_4"/>